<dbReference type="InterPro" id="IPR016186">
    <property type="entry name" value="C-type_lectin-like/link_sf"/>
</dbReference>
<keyword evidence="1" id="KW-1015">Disulfide bond</keyword>
<dbReference type="InterPro" id="IPR016187">
    <property type="entry name" value="CTDL_fold"/>
</dbReference>
<dbReference type="PROSITE" id="PS50041">
    <property type="entry name" value="C_TYPE_LECTIN_2"/>
    <property type="match status" value="1"/>
</dbReference>
<dbReference type="PANTHER" id="PTHR22803">
    <property type="entry name" value="MANNOSE, PHOSPHOLIPASE, LECTIN RECEPTOR RELATED"/>
    <property type="match status" value="1"/>
</dbReference>
<dbReference type="OrthoDB" id="6285913at2759"/>
<reference evidence="3" key="2">
    <citation type="submission" date="2020-11" db="EMBL/GenBank/DDBJ databases">
        <authorList>
            <person name="McCartney M.A."/>
            <person name="Auch B."/>
            <person name="Kono T."/>
            <person name="Mallez S."/>
            <person name="Becker A."/>
            <person name="Gohl D.M."/>
            <person name="Silverstein K.A.T."/>
            <person name="Koren S."/>
            <person name="Bechman K.B."/>
            <person name="Herman A."/>
            <person name="Abrahante J.E."/>
            <person name="Garbe J."/>
        </authorList>
    </citation>
    <scope>NUCLEOTIDE SEQUENCE</scope>
    <source>
        <strain evidence="3">Duluth1</strain>
        <tissue evidence="3">Whole animal</tissue>
    </source>
</reference>
<gene>
    <name evidence="3" type="ORF">DPMN_142423</name>
</gene>
<feature type="domain" description="C-type lectin" evidence="2">
    <location>
        <begin position="1"/>
        <end position="107"/>
    </location>
</feature>
<dbReference type="InterPro" id="IPR001304">
    <property type="entry name" value="C-type_lectin-like"/>
</dbReference>
<dbReference type="SUPFAM" id="SSF56436">
    <property type="entry name" value="C-type lectin-like"/>
    <property type="match status" value="1"/>
</dbReference>
<dbReference type="CDD" id="cd00037">
    <property type="entry name" value="CLECT"/>
    <property type="match status" value="1"/>
</dbReference>
<dbReference type="Pfam" id="PF00059">
    <property type="entry name" value="Lectin_C"/>
    <property type="match status" value="1"/>
</dbReference>
<evidence type="ECO:0000259" key="2">
    <source>
        <dbReference type="PROSITE" id="PS50041"/>
    </source>
</evidence>
<reference evidence="3" key="1">
    <citation type="journal article" date="2019" name="bioRxiv">
        <title>The Genome of the Zebra Mussel, Dreissena polymorpha: A Resource for Invasive Species Research.</title>
        <authorList>
            <person name="McCartney M.A."/>
            <person name="Auch B."/>
            <person name="Kono T."/>
            <person name="Mallez S."/>
            <person name="Zhang Y."/>
            <person name="Obille A."/>
            <person name="Becker A."/>
            <person name="Abrahante J.E."/>
            <person name="Garbe J."/>
            <person name="Badalamenti J.P."/>
            <person name="Herman A."/>
            <person name="Mangelson H."/>
            <person name="Liachko I."/>
            <person name="Sullivan S."/>
            <person name="Sone E.D."/>
            <person name="Koren S."/>
            <person name="Silverstein K.A.T."/>
            <person name="Beckman K.B."/>
            <person name="Gohl D.M."/>
        </authorList>
    </citation>
    <scope>NUCLEOTIDE SEQUENCE</scope>
    <source>
        <strain evidence="3">Duluth1</strain>
        <tissue evidence="3">Whole animal</tissue>
    </source>
</reference>
<name>A0A9D4JKS2_DREPO</name>
<dbReference type="AlphaFoldDB" id="A0A9D4JKS2"/>
<dbReference type="SMART" id="SM00034">
    <property type="entry name" value="CLECT"/>
    <property type="match status" value="1"/>
</dbReference>
<evidence type="ECO:0000313" key="4">
    <source>
        <dbReference type="Proteomes" id="UP000828390"/>
    </source>
</evidence>
<dbReference type="Proteomes" id="UP000828390">
    <property type="component" value="Unassembled WGS sequence"/>
</dbReference>
<dbReference type="InterPro" id="IPR018378">
    <property type="entry name" value="C-type_lectin_CS"/>
</dbReference>
<keyword evidence="4" id="KW-1185">Reference proteome</keyword>
<dbReference type="PROSITE" id="PS00615">
    <property type="entry name" value="C_TYPE_LECTIN_1"/>
    <property type="match status" value="1"/>
</dbReference>
<comment type="caution">
    <text evidence="3">The sequence shown here is derived from an EMBL/GenBank/DDBJ whole genome shotgun (WGS) entry which is preliminary data.</text>
</comment>
<accession>A0A9D4JKS2</accession>
<dbReference type="Gene3D" id="3.10.100.10">
    <property type="entry name" value="Mannose-Binding Protein A, subunit A"/>
    <property type="match status" value="1"/>
</dbReference>
<dbReference type="EMBL" id="JAIWYP010000006">
    <property type="protein sequence ID" value="KAH3813949.1"/>
    <property type="molecule type" value="Genomic_DNA"/>
</dbReference>
<protein>
    <recommendedName>
        <fullName evidence="2">C-type lectin domain-containing protein</fullName>
    </recommendedName>
</protein>
<proteinExistence type="predicted"/>
<sequence>MSFTEAEHYCRQHGNSNLFHVDNALENSFLKDRLRPYKDAYWWVGLTDEDIEGVWKWYDTDEMPSFTDFMPGDSGDHTNEDCAAFAPGADYRWVDAVCSAQLFVLCEARGNECGATIVG</sequence>
<organism evidence="3 4">
    <name type="scientific">Dreissena polymorpha</name>
    <name type="common">Zebra mussel</name>
    <name type="synonym">Mytilus polymorpha</name>
    <dbReference type="NCBI Taxonomy" id="45954"/>
    <lineage>
        <taxon>Eukaryota</taxon>
        <taxon>Metazoa</taxon>
        <taxon>Spiralia</taxon>
        <taxon>Lophotrochozoa</taxon>
        <taxon>Mollusca</taxon>
        <taxon>Bivalvia</taxon>
        <taxon>Autobranchia</taxon>
        <taxon>Heteroconchia</taxon>
        <taxon>Euheterodonta</taxon>
        <taxon>Imparidentia</taxon>
        <taxon>Neoheterodontei</taxon>
        <taxon>Myida</taxon>
        <taxon>Dreissenoidea</taxon>
        <taxon>Dreissenidae</taxon>
        <taxon>Dreissena</taxon>
    </lineage>
</organism>
<dbReference type="InterPro" id="IPR050111">
    <property type="entry name" value="C-type_lectin/snaclec_domain"/>
</dbReference>
<evidence type="ECO:0000256" key="1">
    <source>
        <dbReference type="ARBA" id="ARBA00023157"/>
    </source>
</evidence>
<evidence type="ECO:0000313" key="3">
    <source>
        <dbReference type="EMBL" id="KAH3813949.1"/>
    </source>
</evidence>